<dbReference type="RefSeq" id="WP_273922967.1">
    <property type="nucleotide sequence ID" value="NZ_JAMDGR010000005.1"/>
</dbReference>
<gene>
    <name evidence="2" type="ORF">M5G25_11285</name>
</gene>
<dbReference type="EMBL" id="JAMDGR010000005">
    <property type="protein sequence ID" value="MDD1148875.1"/>
    <property type="molecule type" value="Genomic_DNA"/>
</dbReference>
<feature type="domain" description="Methyltransferase type 11" evidence="1">
    <location>
        <begin position="94"/>
        <end position="139"/>
    </location>
</feature>
<evidence type="ECO:0000259" key="1">
    <source>
        <dbReference type="Pfam" id="PF08241"/>
    </source>
</evidence>
<dbReference type="InterPro" id="IPR029063">
    <property type="entry name" value="SAM-dependent_MTases_sf"/>
</dbReference>
<keyword evidence="3" id="KW-1185">Reference proteome</keyword>
<accession>A0ABT5Q3X3</accession>
<dbReference type="SUPFAM" id="SSF53335">
    <property type="entry name" value="S-adenosyl-L-methionine-dependent methyltransferases"/>
    <property type="match status" value="1"/>
</dbReference>
<evidence type="ECO:0000313" key="3">
    <source>
        <dbReference type="Proteomes" id="UP001217610"/>
    </source>
</evidence>
<dbReference type="InterPro" id="IPR013216">
    <property type="entry name" value="Methyltransf_11"/>
</dbReference>
<proteinExistence type="predicted"/>
<sequence>MRALRDFLSDPSLRTLDVDGPERLELHKKVLARKRMLREVFIEFHHSFHRLSRRYFKGTGLEIELGAGIAPMRDSYPDVLATDIISSERLDRSINAEAMDLDDSSVKAFYGQNCFHHFPHPDRFFTELQRTLKPGGGAILIEPYYGSLAAFLYKRLFKSEGFDMHFESWETPSTGPMNGANQALSYIVFVRDKKVFENKYPDLQIVHQEVCGNYLRYLISGGLNFRQLLPSALIPLIRLVEKLLYPMRRFLALHHIVVIRRNP</sequence>
<evidence type="ECO:0000313" key="2">
    <source>
        <dbReference type="EMBL" id="MDD1148875.1"/>
    </source>
</evidence>
<dbReference type="Proteomes" id="UP001217610">
    <property type="component" value="Unassembled WGS sequence"/>
</dbReference>
<protein>
    <submittedName>
        <fullName evidence="2">Class I SAM-dependent methyltransferase</fullName>
    </submittedName>
</protein>
<keyword evidence="2" id="KW-0808">Transferase</keyword>
<comment type="caution">
    <text evidence="2">The sequence shown here is derived from an EMBL/GenBank/DDBJ whole genome shotgun (WGS) entry which is preliminary data.</text>
</comment>
<dbReference type="Gene3D" id="3.40.50.150">
    <property type="entry name" value="Vaccinia Virus protein VP39"/>
    <property type="match status" value="1"/>
</dbReference>
<dbReference type="GO" id="GO:0032259">
    <property type="term" value="P:methylation"/>
    <property type="evidence" value="ECO:0007669"/>
    <property type="project" value="UniProtKB-KW"/>
</dbReference>
<keyword evidence="2" id="KW-0489">Methyltransferase</keyword>
<reference evidence="2 3" key="1">
    <citation type="submission" date="2022-05" db="EMBL/GenBank/DDBJ databases">
        <title>Novel Pseudomonas spp. Isolated from a Rainbow Trout Aquaculture Facility.</title>
        <authorList>
            <person name="Testerman T."/>
            <person name="Graf J."/>
        </authorList>
    </citation>
    <scope>NUCLEOTIDE SEQUENCE [LARGE SCALE GENOMIC DNA]</scope>
    <source>
        <strain evidence="2 3">ID357</strain>
    </source>
</reference>
<organism evidence="2 3">
    <name type="scientific">Pseudomonas idahonensis</name>
    <dbReference type="NCBI Taxonomy" id="2942628"/>
    <lineage>
        <taxon>Bacteria</taxon>
        <taxon>Pseudomonadati</taxon>
        <taxon>Pseudomonadota</taxon>
        <taxon>Gammaproteobacteria</taxon>
        <taxon>Pseudomonadales</taxon>
        <taxon>Pseudomonadaceae</taxon>
        <taxon>Pseudomonas</taxon>
    </lineage>
</organism>
<dbReference type="Pfam" id="PF08241">
    <property type="entry name" value="Methyltransf_11"/>
    <property type="match status" value="1"/>
</dbReference>
<dbReference type="GO" id="GO:0008168">
    <property type="term" value="F:methyltransferase activity"/>
    <property type="evidence" value="ECO:0007669"/>
    <property type="project" value="UniProtKB-KW"/>
</dbReference>
<name>A0ABT5Q3X3_9PSED</name>